<dbReference type="EMBL" id="MHLL01000023">
    <property type="protein sequence ID" value="OGZ09200.1"/>
    <property type="molecule type" value="Genomic_DNA"/>
</dbReference>
<keyword evidence="2" id="KW-1133">Transmembrane helix</keyword>
<name>A0A1G2D8D3_9BACT</name>
<keyword evidence="2" id="KW-0812">Transmembrane</keyword>
<accession>A0A1G2D8D3</accession>
<proteinExistence type="predicted"/>
<dbReference type="Proteomes" id="UP000177996">
    <property type="component" value="Unassembled WGS sequence"/>
</dbReference>
<evidence type="ECO:0000313" key="4">
    <source>
        <dbReference type="Proteomes" id="UP000177996"/>
    </source>
</evidence>
<feature type="region of interest" description="Disordered" evidence="1">
    <location>
        <begin position="303"/>
        <end position="331"/>
    </location>
</feature>
<feature type="transmembrane region" description="Helical" evidence="2">
    <location>
        <begin position="18"/>
        <end position="37"/>
    </location>
</feature>
<evidence type="ECO:0000256" key="1">
    <source>
        <dbReference type="SAM" id="MobiDB-lite"/>
    </source>
</evidence>
<sequence>MENTNHKATPTRGKESPYIIPIAVVIAGAMISGALIANTLDPSQKTVTTEELKSPGGSHESYSASDGIVLPLSGVMLPVSWGNLGQQLIAAGAIDGERFAALYEKRGQFSDTERNLLFGNANGKITLTEDNAGYLLNLFWALGLANQNPILDSGEMIDPRYGGAKNFASTAGWTMAKGNPMDHYSRHRFFTLTPEQQVLVEKISKGIYRPCCGNSTHFPDCNHGMAMLGFLELMASQGVSEGDMWKAALAVNSYWFPDTYITIAAYMKKKGVEWKDISPQEMLGAAYSSASGYAKISAQVARPKQSSGGSGCGVESGESVAPKRQQSGCGI</sequence>
<dbReference type="STRING" id="1798661.A3D65_03490"/>
<gene>
    <name evidence="3" type="ORF">A3D65_03490</name>
</gene>
<reference evidence="3 4" key="1">
    <citation type="journal article" date="2016" name="Nat. Commun.">
        <title>Thousands of microbial genomes shed light on interconnected biogeochemical processes in an aquifer system.</title>
        <authorList>
            <person name="Anantharaman K."/>
            <person name="Brown C.T."/>
            <person name="Hug L.A."/>
            <person name="Sharon I."/>
            <person name="Castelle C.J."/>
            <person name="Probst A.J."/>
            <person name="Thomas B.C."/>
            <person name="Singh A."/>
            <person name="Wilkins M.J."/>
            <person name="Karaoz U."/>
            <person name="Brodie E.L."/>
            <person name="Williams K.H."/>
            <person name="Hubbard S.S."/>
            <person name="Banfield J.F."/>
        </authorList>
    </citation>
    <scope>NUCLEOTIDE SEQUENCE [LARGE SCALE GENOMIC DNA]</scope>
</reference>
<organism evidence="3 4">
    <name type="scientific">Candidatus Lloydbacteria bacterium RIFCSPHIGHO2_02_FULL_50_13</name>
    <dbReference type="NCBI Taxonomy" id="1798661"/>
    <lineage>
        <taxon>Bacteria</taxon>
        <taxon>Candidatus Lloydiibacteriota</taxon>
    </lineage>
</organism>
<comment type="caution">
    <text evidence="3">The sequence shown here is derived from an EMBL/GenBank/DDBJ whole genome shotgun (WGS) entry which is preliminary data.</text>
</comment>
<evidence type="ECO:0000256" key="2">
    <source>
        <dbReference type="SAM" id="Phobius"/>
    </source>
</evidence>
<protein>
    <submittedName>
        <fullName evidence="3">Uncharacterized protein</fullName>
    </submittedName>
</protein>
<dbReference type="AlphaFoldDB" id="A0A1G2D8D3"/>
<keyword evidence="2" id="KW-0472">Membrane</keyword>
<evidence type="ECO:0000313" key="3">
    <source>
        <dbReference type="EMBL" id="OGZ09200.1"/>
    </source>
</evidence>